<gene>
    <name evidence="1" type="ORF">Salat_1685600</name>
</gene>
<reference evidence="1" key="2">
    <citation type="journal article" date="2024" name="Plant">
        <title>Genomic evolution and insights into agronomic trait innovations of Sesamum species.</title>
        <authorList>
            <person name="Miao H."/>
            <person name="Wang L."/>
            <person name="Qu L."/>
            <person name="Liu H."/>
            <person name="Sun Y."/>
            <person name="Le M."/>
            <person name="Wang Q."/>
            <person name="Wei S."/>
            <person name="Zheng Y."/>
            <person name="Lin W."/>
            <person name="Duan Y."/>
            <person name="Cao H."/>
            <person name="Xiong S."/>
            <person name="Wang X."/>
            <person name="Wei L."/>
            <person name="Li C."/>
            <person name="Ma Q."/>
            <person name="Ju M."/>
            <person name="Zhao R."/>
            <person name="Li G."/>
            <person name="Mu C."/>
            <person name="Tian Q."/>
            <person name="Mei H."/>
            <person name="Zhang T."/>
            <person name="Gao T."/>
            <person name="Zhang H."/>
        </authorList>
    </citation>
    <scope>NUCLEOTIDE SEQUENCE</scope>
    <source>
        <strain evidence="1">3651</strain>
    </source>
</reference>
<comment type="caution">
    <text evidence="1">The sequence shown here is derived from an EMBL/GenBank/DDBJ whole genome shotgun (WGS) entry which is preliminary data.</text>
</comment>
<evidence type="ECO:0000313" key="1">
    <source>
        <dbReference type="EMBL" id="KAK4424920.1"/>
    </source>
</evidence>
<dbReference type="Proteomes" id="UP001293254">
    <property type="component" value="Unassembled WGS sequence"/>
</dbReference>
<accession>A0AAE1Y7C0</accession>
<protein>
    <recommendedName>
        <fullName evidence="3">DUF4283 domain-containing protein</fullName>
    </recommendedName>
</protein>
<dbReference type="EMBL" id="JACGWO010000006">
    <property type="protein sequence ID" value="KAK4424920.1"/>
    <property type="molecule type" value="Genomic_DNA"/>
</dbReference>
<keyword evidence="2" id="KW-1185">Reference proteome</keyword>
<name>A0AAE1Y7C0_9LAMI</name>
<reference evidence="1" key="1">
    <citation type="submission" date="2020-06" db="EMBL/GenBank/DDBJ databases">
        <authorList>
            <person name="Li T."/>
            <person name="Hu X."/>
            <person name="Zhang T."/>
            <person name="Song X."/>
            <person name="Zhang H."/>
            <person name="Dai N."/>
            <person name="Sheng W."/>
            <person name="Hou X."/>
            <person name="Wei L."/>
        </authorList>
    </citation>
    <scope>NUCLEOTIDE SEQUENCE</scope>
    <source>
        <strain evidence="1">3651</strain>
        <tissue evidence="1">Leaf</tissue>
    </source>
</reference>
<evidence type="ECO:0008006" key="3">
    <source>
        <dbReference type="Google" id="ProtNLM"/>
    </source>
</evidence>
<dbReference type="AlphaFoldDB" id="A0AAE1Y7C0"/>
<sequence length="134" mass="15845">MRSTLEDAFNPIWGMETKLIEDNRILFRFRHYLDRKRVFDTAPWAYEKNLLVLGMVNDDENPRHVNLDWCDFHVLVHDLPIGKMHKDMDIFVGNQLGHFKDVDMDGSDRFAPDFRALHYASESVCISRSHFEGF</sequence>
<evidence type="ECO:0000313" key="2">
    <source>
        <dbReference type="Proteomes" id="UP001293254"/>
    </source>
</evidence>
<proteinExistence type="predicted"/>
<organism evidence="1 2">
    <name type="scientific">Sesamum alatum</name>
    <dbReference type="NCBI Taxonomy" id="300844"/>
    <lineage>
        <taxon>Eukaryota</taxon>
        <taxon>Viridiplantae</taxon>
        <taxon>Streptophyta</taxon>
        <taxon>Embryophyta</taxon>
        <taxon>Tracheophyta</taxon>
        <taxon>Spermatophyta</taxon>
        <taxon>Magnoliopsida</taxon>
        <taxon>eudicotyledons</taxon>
        <taxon>Gunneridae</taxon>
        <taxon>Pentapetalae</taxon>
        <taxon>asterids</taxon>
        <taxon>lamiids</taxon>
        <taxon>Lamiales</taxon>
        <taxon>Pedaliaceae</taxon>
        <taxon>Sesamum</taxon>
    </lineage>
</organism>